<reference evidence="3 4" key="1">
    <citation type="submission" date="2019-02" db="EMBL/GenBank/DDBJ databases">
        <title>Deep-cultivation of Planctomycetes and their phenomic and genomic characterization uncovers novel biology.</title>
        <authorList>
            <person name="Wiegand S."/>
            <person name="Jogler M."/>
            <person name="Boedeker C."/>
            <person name="Pinto D."/>
            <person name="Vollmers J."/>
            <person name="Rivas-Marin E."/>
            <person name="Kohn T."/>
            <person name="Peeters S.H."/>
            <person name="Heuer A."/>
            <person name="Rast P."/>
            <person name="Oberbeckmann S."/>
            <person name="Bunk B."/>
            <person name="Jeske O."/>
            <person name="Meyerdierks A."/>
            <person name="Storesund J.E."/>
            <person name="Kallscheuer N."/>
            <person name="Luecker S."/>
            <person name="Lage O.M."/>
            <person name="Pohl T."/>
            <person name="Merkel B.J."/>
            <person name="Hornburger P."/>
            <person name="Mueller R.-W."/>
            <person name="Bruemmer F."/>
            <person name="Labrenz M."/>
            <person name="Spormann A.M."/>
            <person name="Op Den Camp H."/>
            <person name="Overmann J."/>
            <person name="Amann R."/>
            <person name="Jetten M.S.M."/>
            <person name="Mascher T."/>
            <person name="Medema M.H."/>
            <person name="Devos D.P."/>
            <person name="Kaster A.-K."/>
            <person name="Ovreas L."/>
            <person name="Rohde M."/>
            <person name="Galperin M.Y."/>
            <person name="Jogler C."/>
        </authorList>
    </citation>
    <scope>NUCLEOTIDE SEQUENCE [LARGE SCALE GENOMIC DNA]</scope>
    <source>
        <strain evidence="3 4">Pla52n</strain>
    </source>
</reference>
<dbReference type="AlphaFoldDB" id="A0A5C6B0S2"/>
<proteinExistence type="predicted"/>
<comment type="caution">
    <text evidence="3">The sequence shown here is derived from an EMBL/GenBank/DDBJ whole genome shotgun (WGS) entry which is preliminary data.</text>
</comment>
<dbReference type="RefSeq" id="WP_146518959.1">
    <property type="nucleotide sequence ID" value="NZ_CP151726.1"/>
</dbReference>
<evidence type="ECO:0000256" key="2">
    <source>
        <dbReference type="SAM" id="Phobius"/>
    </source>
</evidence>
<dbReference type="EMBL" id="SJPN01000002">
    <property type="protein sequence ID" value="TWU05763.1"/>
    <property type="molecule type" value="Genomic_DNA"/>
</dbReference>
<feature type="compositionally biased region" description="Polar residues" evidence="1">
    <location>
        <begin position="204"/>
        <end position="213"/>
    </location>
</feature>
<dbReference type="OrthoDB" id="223723at2"/>
<protein>
    <submittedName>
        <fullName evidence="3">Uncharacterized protein</fullName>
    </submittedName>
</protein>
<feature type="transmembrane region" description="Helical" evidence="2">
    <location>
        <begin position="63"/>
        <end position="83"/>
    </location>
</feature>
<keyword evidence="2" id="KW-0472">Membrane</keyword>
<keyword evidence="2" id="KW-1133">Transmembrane helix</keyword>
<accession>A0A5C6B0S2</accession>
<dbReference type="Proteomes" id="UP000320176">
    <property type="component" value="Unassembled WGS sequence"/>
</dbReference>
<organism evidence="3 4">
    <name type="scientific">Stieleria varia</name>
    <dbReference type="NCBI Taxonomy" id="2528005"/>
    <lineage>
        <taxon>Bacteria</taxon>
        <taxon>Pseudomonadati</taxon>
        <taxon>Planctomycetota</taxon>
        <taxon>Planctomycetia</taxon>
        <taxon>Pirellulales</taxon>
        <taxon>Pirellulaceae</taxon>
        <taxon>Stieleria</taxon>
    </lineage>
</organism>
<evidence type="ECO:0000313" key="4">
    <source>
        <dbReference type="Proteomes" id="UP000320176"/>
    </source>
</evidence>
<evidence type="ECO:0000313" key="3">
    <source>
        <dbReference type="EMBL" id="TWU05763.1"/>
    </source>
</evidence>
<keyword evidence="2" id="KW-0812">Transmembrane</keyword>
<feature type="compositionally biased region" description="Basic and acidic residues" evidence="1">
    <location>
        <begin position="194"/>
        <end position="203"/>
    </location>
</feature>
<name>A0A5C6B0S2_9BACT</name>
<gene>
    <name evidence="3" type="ORF">Pla52n_14780</name>
</gene>
<feature type="region of interest" description="Disordered" evidence="1">
    <location>
        <begin position="194"/>
        <end position="213"/>
    </location>
</feature>
<keyword evidence="4" id="KW-1185">Reference proteome</keyword>
<evidence type="ECO:0000256" key="1">
    <source>
        <dbReference type="SAM" id="MobiDB-lite"/>
    </source>
</evidence>
<sequence length="674" mass="76042">MIDHSPSPAVYRLQRVLDSSASRHEIVEALESAQASASGLPELLLFRANERVAAERMLERRRILFAVGSMIVIFATVVGGFGLTTLNRMRSLNQSESIFAELVRTEQWDEASRFLQGLDDTTRSNPVFVEGQRTVTEALAREEERAREFKRLVAQLRAGPADDFDPVKVQQITDLAKTAEEQETATEINEQFEEQRLRREASRTDGQTSQFQSLQDQVDRFLTQEQQSMTEDERQLRRYELQKELNEFVASHHLANPELAATAKQTVAMLSQDGSRDQQMAKREQRMAAITDAVGNLETYLGRIKNFVADLPGDAMSSDLGQTLDSPDELSATLTWIRVLEHPGFQDIDVDSATIEQWFQVLREAERVAPQHPFSKLSAPLEEHLIAVQRRKGLIAELRQEFASDLMKPMYVYPGDDQEFFYSEQDPSTKSDRAHVVPYFADLTLSRETKNYGLQFRQQVAPRVRMAGHSRYAAESAATLSGLSPENFTPSMYRLINGLRVFQGEPEFDPVYRVIWMRKLMRIASDGSVPLRSAFGDWQAKLSDATLDATVDWISPQQRNQAAVLDATRTARALLQSPPDWDSRVQDMLAGFKRFQQPRPKAPRWVGWVAMQDRSRVAMLVGDAPSDGLVVVSHGGESNESQLVSIDSSAADSVIRIDNGVRCGSMVYSMTQWD</sequence>